<evidence type="ECO:0000313" key="11">
    <source>
        <dbReference type="EMBL" id="CCH31897.1"/>
    </source>
</evidence>
<feature type="domain" description="Carrier" evidence="9">
    <location>
        <begin position="1389"/>
        <end position="1466"/>
    </location>
</feature>
<dbReference type="BioCyc" id="SESP1179773:BN6_RS22355-MONOMER"/>
<dbReference type="InterPro" id="IPR032821">
    <property type="entry name" value="PKS_assoc"/>
</dbReference>
<dbReference type="PROSITE" id="PS52004">
    <property type="entry name" value="KS3_2"/>
    <property type="match status" value="2"/>
</dbReference>
<evidence type="ECO:0000313" key="12">
    <source>
        <dbReference type="Proteomes" id="UP000006281"/>
    </source>
</evidence>
<proteinExistence type="predicted"/>
<dbReference type="eggNOG" id="COG3321">
    <property type="taxonomic scope" value="Bacteria"/>
</dbReference>
<dbReference type="SMART" id="SM01294">
    <property type="entry name" value="PKS_PP_betabranch"/>
    <property type="match status" value="1"/>
</dbReference>
<evidence type="ECO:0000256" key="7">
    <source>
        <dbReference type="ARBA" id="ARBA00022737"/>
    </source>
</evidence>
<dbReference type="Proteomes" id="UP000006281">
    <property type="component" value="Chromosome"/>
</dbReference>
<protein>
    <submittedName>
        <fullName evidence="11">Polyketide synthase</fullName>
    </submittedName>
</protein>
<dbReference type="Pfam" id="PF08659">
    <property type="entry name" value="KR"/>
    <property type="match status" value="1"/>
</dbReference>
<dbReference type="InterPro" id="IPR020806">
    <property type="entry name" value="PKS_PP-bd"/>
</dbReference>
<keyword evidence="3" id="KW-0596">Phosphopantetheine</keyword>
<dbReference type="PATRIC" id="fig|1179773.3.peg.4627"/>
<keyword evidence="7" id="KW-0677">Repeat</keyword>
<evidence type="ECO:0000256" key="1">
    <source>
        <dbReference type="ARBA" id="ARBA00004496"/>
    </source>
</evidence>
<feature type="region of interest" description="Disordered" evidence="8">
    <location>
        <begin position="1951"/>
        <end position="1985"/>
    </location>
</feature>
<accession>K0K2S2</accession>
<dbReference type="InterPro" id="IPR057326">
    <property type="entry name" value="KR_dom"/>
</dbReference>
<dbReference type="SUPFAM" id="SSF51735">
    <property type="entry name" value="NAD(P)-binding Rossmann-fold domains"/>
    <property type="match status" value="2"/>
</dbReference>
<dbReference type="GO" id="GO:0071770">
    <property type="term" value="P:DIM/DIP cell wall layer assembly"/>
    <property type="evidence" value="ECO:0007669"/>
    <property type="project" value="TreeGrafter"/>
</dbReference>
<feature type="domain" description="Ketosynthase family 3 (KS3)" evidence="10">
    <location>
        <begin position="1514"/>
        <end position="1927"/>
    </location>
</feature>
<sequence length="1999" mass="210198">MQDPFQRQRRLVQRLRGTKGGGHRLSPHRLSATPWLYGRDARGFCSTLSPRSNRVRLLSVERLAGRGLPSVVVGRDPPAGRLRRTGQVFVTQPLANPRAVVLSAAGHERLRRCAERLRDHLAGPAEPPALTDVAYTSQVGRTPLAHRLAVRCHDLRGLLDGLSAFLADREDASVVHGVVVPGTAGAVPPGPEPETDADAAVEWVAGRAVDWRRYWPVPGRRVPLPTYPFTADAPAGESALLRYLVRAYAEESGIAESSVGARVPLTDQGLSSFVISKVNARLERDLGERSRTLFFEHATLAAVAAALAAHGHTAPDDSDPDDSDPDDSDPTAVREPARPVTVPQPAEAPARPTEPAAGGGEIAVVGLSCRFPQSRGLREFWANLEGGRDCVTPHPADRARPGWPVHLMEGGYLDGVDRFDPLLFGITPRDAALMDPQERQFLEVTWEALEHAGYPRTRLRDRHRSSVAVYAGAMWNEYPIFGAEQTLLGSPQDSGATLGGIANRVSYFFDLRGPSLTVDTMCSSALVALDLAVGCLRRGESEVAIAGAVSLSLHPNKFIQQSRMSLTSGDHRCRSFGAGGDGFVPAEGVAVVVLKPLERALADGDRVHAVIRGTSVVHAGRTNGYIVPSPAAQADVVRRALRDARTEPAGIGYVEAHGAGTALGDPVEVDGLTRAFGDLPAGSVPIGSVKSVIGHAEAAAGLAGLTKVVLQLRHGTLASSLHAGELNPGIDWDSVPFRLQRDRAEWTGPKVAGISSFGAGGTIAHAVVAAPPAVVPAPAPAGPQVVVLSAYDADRLDEMVQRLLAHLRADDAPGPERLLEALRRIASGEFAGSAADHATALLAGGRPALADIAFTLQVGREPLRQRLAVVVEDVAELGECLASYRTDARVLLGRAPASVDPSDALPDNASPAALARHWVAGGHVDWERLHAPGRVVVELPTYPFAGVRCWLPERAAAETPLYRKTWTPQPVPAAVARNGVVLCLGGDPATVAALGATAVRDEFELAAVLARTPDVGGLVSLPGGPGWETRVAVLRGLLSERPRAALRIIHVASDDVRTAGFVRSLGAEYARVDATVLDTDRAEAHHEILAEWGSAEPFGEVRYRGGVRHRPRLEAVAAPWSSPECDPTGVYLVTGGTRGTGALVAGHLVERGARAVALIGVRDSDDVANALRARGARVLRHSGGFAGVQGFLDRVRSELGPLRGVVHCAGVATRGAPAFVHKDVSDVRAVLAPKLDGFETLTRLCEHDRLDFFLVFSSVCSTVPSLAAGVSDYAAANMAVDDLVRGLIRSGRTEFRAVDWPQWAQTGSTSALPNPCAPAGIGPLDDAAGLRVVDRVLALPVGDVLLPCPPLGAAPDLDSLITARPGTRPPAPDQPEPVVPVPVAAEPVAEGAVAGRWLVGLFTEALGIPERDLDPSAEFGDLGVDSVLLGELLVRIEDRLGRPLDPATLLLHPTLERLSDHLGLDLTTDAPVVTVPVASAPIAPIAPIAPVAPVAPVVAPVVTAPARAVVPAVDGRVAVVGLACRFPGANDPATFWDNLAGGRSAVTEVPASRWDVDRWWSPEPGLGRSISKWGGFVDDIEWFDPGYFGMADDEARCLDPAIRMVLEGTAECLAESGHTVEEVRGRRVAVVVGARLSEYGRRVPARADVLRSDQNFIAARVAHQFDFRGPNLVVDSACSSSLVAVQVACRSLLAGESELAVVAGVEVLLDHESYLDLSAARALSPTGRCWTFDQRADGFVPAEGCGVLLLKPLAAALADGDRVHAVIESVAVNNDGRTMGVTTPNPVAQADVVRQALATAGRAPADVAMLEAHGTGTLIGDPIELRALNEVFGGVPGPIEIGSVKSNLGHLLSAAGMAGLVKVVLALEHGRIPATLHCATPNPRFDFARSPLRPTTAPTDWPAGRDRVAGVSSFGLGGTNAHLVASAAPPHTPVRAPLARPVFHRKRLWLDAGPAPQPPAASGSPAAPDPGGAPVPPADERGAPPLVASLMRFDLVTRD</sequence>
<dbReference type="PROSITE" id="PS50075">
    <property type="entry name" value="CARRIER"/>
    <property type="match status" value="1"/>
</dbReference>
<dbReference type="InterPro" id="IPR036291">
    <property type="entry name" value="NAD(P)-bd_dom_sf"/>
</dbReference>
<evidence type="ECO:0000256" key="4">
    <source>
        <dbReference type="ARBA" id="ARBA00022490"/>
    </source>
</evidence>
<evidence type="ECO:0000259" key="9">
    <source>
        <dbReference type="PROSITE" id="PS50075"/>
    </source>
</evidence>
<feature type="compositionally biased region" description="Low complexity" evidence="8">
    <location>
        <begin position="343"/>
        <end position="356"/>
    </location>
</feature>
<dbReference type="InterPro" id="IPR054514">
    <property type="entry name" value="RhiE-like_linker"/>
</dbReference>
<feature type="compositionally biased region" description="Acidic residues" evidence="8">
    <location>
        <begin position="316"/>
        <end position="329"/>
    </location>
</feature>
<dbReference type="eggNOG" id="COG0236">
    <property type="taxonomic scope" value="Bacteria"/>
</dbReference>
<dbReference type="Gene3D" id="3.40.50.720">
    <property type="entry name" value="NAD(P)-binding Rossmann-like Domain"/>
    <property type="match status" value="1"/>
</dbReference>
<evidence type="ECO:0000259" key="10">
    <source>
        <dbReference type="PROSITE" id="PS52004"/>
    </source>
</evidence>
<dbReference type="InterPro" id="IPR036736">
    <property type="entry name" value="ACP-like_sf"/>
</dbReference>
<dbReference type="Pfam" id="PF16197">
    <property type="entry name" value="KAsynt_C_assoc"/>
    <property type="match status" value="2"/>
</dbReference>
<dbReference type="CDD" id="cd00833">
    <property type="entry name" value="PKS"/>
    <property type="match status" value="2"/>
</dbReference>
<dbReference type="Pfam" id="PF22336">
    <property type="entry name" value="RhiE-like_linker"/>
    <property type="match status" value="2"/>
</dbReference>
<dbReference type="KEGG" id="sesp:BN6_46180"/>
<dbReference type="InterPro" id="IPR018201">
    <property type="entry name" value="Ketoacyl_synth_AS"/>
</dbReference>
<dbReference type="STRING" id="1179773.BN6_46180"/>
<keyword evidence="4" id="KW-0963">Cytoplasm</keyword>
<comment type="pathway">
    <text evidence="2">Antibiotic biosynthesis.</text>
</comment>
<dbReference type="PROSITE" id="PS00606">
    <property type="entry name" value="KS3_1"/>
    <property type="match status" value="1"/>
</dbReference>
<dbReference type="GO" id="GO:0004312">
    <property type="term" value="F:fatty acid synthase activity"/>
    <property type="evidence" value="ECO:0007669"/>
    <property type="project" value="TreeGrafter"/>
</dbReference>
<comment type="subcellular location">
    <subcellularLocation>
        <location evidence="1">Cytoplasm</location>
    </subcellularLocation>
</comment>
<dbReference type="Gene3D" id="3.40.47.10">
    <property type="match status" value="2"/>
</dbReference>
<dbReference type="InterPro" id="IPR013968">
    <property type="entry name" value="PKS_KR"/>
</dbReference>
<dbReference type="HOGENOM" id="CLU_000022_53_2_11"/>
<dbReference type="PANTHER" id="PTHR43775:SF37">
    <property type="entry name" value="SI:DKEY-61P9.11"/>
    <property type="match status" value="1"/>
</dbReference>
<dbReference type="Gene3D" id="1.10.1200.10">
    <property type="entry name" value="ACP-like"/>
    <property type="match status" value="2"/>
</dbReference>
<dbReference type="InterPro" id="IPR014031">
    <property type="entry name" value="Ketoacyl_synth_C"/>
</dbReference>
<name>K0K2S2_SACES</name>
<dbReference type="SMART" id="SM00822">
    <property type="entry name" value="PKS_KR"/>
    <property type="match status" value="1"/>
</dbReference>
<dbReference type="GO" id="GO:0004315">
    <property type="term" value="F:3-oxoacyl-[acyl-carrier-protein] synthase activity"/>
    <property type="evidence" value="ECO:0007669"/>
    <property type="project" value="InterPro"/>
</dbReference>
<dbReference type="SMART" id="SM00823">
    <property type="entry name" value="PKS_PP"/>
    <property type="match status" value="2"/>
</dbReference>
<dbReference type="InterPro" id="IPR050091">
    <property type="entry name" value="PKS_NRPS_Biosynth_Enz"/>
</dbReference>
<organism evidence="11 12">
    <name type="scientific">Saccharothrix espanaensis (strain ATCC 51144 / DSM 44229 / JCM 9112 / NBRC 15066 / NRRL 15764)</name>
    <dbReference type="NCBI Taxonomy" id="1179773"/>
    <lineage>
        <taxon>Bacteria</taxon>
        <taxon>Bacillati</taxon>
        <taxon>Actinomycetota</taxon>
        <taxon>Actinomycetes</taxon>
        <taxon>Pseudonocardiales</taxon>
        <taxon>Pseudonocardiaceae</taxon>
        <taxon>Saccharothrix</taxon>
    </lineage>
</organism>
<evidence type="ECO:0000256" key="8">
    <source>
        <dbReference type="SAM" id="MobiDB-lite"/>
    </source>
</evidence>
<dbReference type="GO" id="GO:0005886">
    <property type="term" value="C:plasma membrane"/>
    <property type="evidence" value="ECO:0007669"/>
    <property type="project" value="TreeGrafter"/>
</dbReference>
<evidence type="ECO:0000256" key="2">
    <source>
        <dbReference type="ARBA" id="ARBA00004792"/>
    </source>
</evidence>
<dbReference type="GO" id="GO:0031177">
    <property type="term" value="F:phosphopantetheine binding"/>
    <property type="evidence" value="ECO:0007669"/>
    <property type="project" value="InterPro"/>
</dbReference>
<dbReference type="EMBL" id="HE804045">
    <property type="protein sequence ID" value="CCH31897.1"/>
    <property type="molecule type" value="Genomic_DNA"/>
</dbReference>
<keyword evidence="6" id="KW-0808">Transferase</keyword>
<dbReference type="SUPFAM" id="SSF53901">
    <property type="entry name" value="Thiolase-like"/>
    <property type="match status" value="2"/>
</dbReference>
<dbReference type="GO" id="GO:0006633">
    <property type="term" value="P:fatty acid biosynthetic process"/>
    <property type="evidence" value="ECO:0007669"/>
    <property type="project" value="InterPro"/>
</dbReference>
<dbReference type="Pfam" id="PF02801">
    <property type="entry name" value="Ketoacyl-synt_C"/>
    <property type="match status" value="2"/>
</dbReference>
<dbReference type="InterPro" id="IPR020841">
    <property type="entry name" value="PKS_Beta-ketoAc_synthase_dom"/>
</dbReference>
<dbReference type="Gene3D" id="1.10.1240.100">
    <property type="match status" value="1"/>
</dbReference>
<dbReference type="Gene3D" id="3.30.70.3290">
    <property type="match status" value="1"/>
</dbReference>
<dbReference type="PANTHER" id="PTHR43775">
    <property type="entry name" value="FATTY ACID SYNTHASE"/>
    <property type="match status" value="1"/>
</dbReference>
<feature type="region of interest" description="Disordered" evidence="8">
    <location>
        <begin position="309"/>
        <end position="359"/>
    </location>
</feature>
<dbReference type="InterPro" id="IPR014030">
    <property type="entry name" value="Ketoacyl_synth_N"/>
</dbReference>
<dbReference type="InterPro" id="IPR016039">
    <property type="entry name" value="Thiolase-like"/>
</dbReference>
<keyword evidence="12" id="KW-1185">Reference proteome</keyword>
<reference evidence="11 12" key="1">
    <citation type="journal article" date="2012" name="BMC Genomics">
        <title>Complete genome sequence of Saccharothrix espanaensis DSM 44229T and comparison to the other completely sequenced Pseudonocardiaceae.</title>
        <authorList>
            <person name="Strobel T."/>
            <person name="Al-Dilaimi A."/>
            <person name="Blom J."/>
            <person name="Gessner A."/>
            <person name="Kalinowski J."/>
            <person name="Luzhetska M."/>
            <person name="Puhler A."/>
            <person name="Szczepanowski R."/>
            <person name="Bechthold A."/>
            <person name="Ruckert C."/>
        </authorList>
    </citation>
    <scope>NUCLEOTIDE SEQUENCE [LARGE SCALE GENOMIC DNA]</scope>
    <source>
        <strain evidence="12">ATCC 51144 / DSM 44229 / JCM 9112 / NBRC 15066 / NRRL 15764</strain>
    </source>
</reference>
<dbReference type="Pfam" id="PF00550">
    <property type="entry name" value="PP-binding"/>
    <property type="match status" value="2"/>
</dbReference>
<dbReference type="GO" id="GO:0005737">
    <property type="term" value="C:cytoplasm"/>
    <property type="evidence" value="ECO:0007669"/>
    <property type="project" value="UniProtKB-SubCell"/>
</dbReference>
<evidence type="ECO:0000256" key="6">
    <source>
        <dbReference type="ARBA" id="ARBA00022679"/>
    </source>
</evidence>
<dbReference type="SUPFAM" id="SSF47336">
    <property type="entry name" value="ACP-like"/>
    <property type="match status" value="2"/>
</dbReference>
<evidence type="ECO:0000256" key="3">
    <source>
        <dbReference type="ARBA" id="ARBA00022450"/>
    </source>
</evidence>
<dbReference type="SMART" id="SM00825">
    <property type="entry name" value="PKS_KS"/>
    <property type="match status" value="2"/>
</dbReference>
<dbReference type="eggNOG" id="COG1028">
    <property type="taxonomic scope" value="Bacteria"/>
</dbReference>
<dbReference type="InterPro" id="IPR009081">
    <property type="entry name" value="PP-bd_ACP"/>
</dbReference>
<dbReference type="Pfam" id="PF00109">
    <property type="entry name" value="ketoacyl-synt"/>
    <property type="match status" value="2"/>
</dbReference>
<feature type="domain" description="Ketosynthase family 3 (KS3)" evidence="10">
    <location>
        <begin position="359"/>
        <end position="770"/>
    </location>
</feature>
<feature type="compositionally biased region" description="Pro residues" evidence="8">
    <location>
        <begin position="1967"/>
        <end position="1977"/>
    </location>
</feature>
<evidence type="ECO:0000256" key="5">
    <source>
        <dbReference type="ARBA" id="ARBA00022553"/>
    </source>
</evidence>
<keyword evidence="5" id="KW-0597">Phosphoprotein</keyword>
<gene>
    <name evidence="11" type="primary">pks8-1</name>
    <name evidence="11" type="ordered locus">BN6_46180</name>
</gene>